<evidence type="ECO:0000313" key="2">
    <source>
        <dbReference type="EMBL" id="RGE64100.1"/>
    </source>
</evidence>
<protein>
    <submittedName>
        <fullName evidence="2">DUF4956 domain-containing protein</fullName>
    </submittedName>
</protein>
<keyword evidence="3" id="KW-1185">Reference proteome</keyword>
<reference evidence="2" key="1">
    <citation type="submission" date="2018-08" db="EMBL/GenBank/DDBJ databases">
        <title>A genome reference for cultivated species of the human gut microbiota.</title>
        <authorList>
            <person name="Zou Y."/>
            <person name="Xue W."/>
            <person name="Luo G."/>
        </authorList>
    </citation>
    <scope>NUCLEOTIDE SEQUENCE [LARGE SCALE GENOMIC DNA]</scope>
    <source>
        <strain evidence="2">TF05-5AC</strain>
    </source>
</reference>
<dbReference type="Proteomes" id="UP000260812">
    <property type="component" value="Unassembled WGS sequence"/>
</dbReference>
<evidence type="ECO:0000313" key="3">
    <source>
        <dbReference type="Proteomes" id="UP000260812"/>
    </source>
</evidence>
<gene>
    <name evidence="2" type="ORF">DXC51_03230</name>
</gene>
<organism evidence="2 3">
    <name type="scientific">Eisenbergiella massiliensis</name>
    <dbReference type="NCBI Taxonomy" id="1720294"/>
    <lineage>
        <taxon>Bacteria</taxon>
        <taxon>Bacillati</taxon>
        <taxon>Bacillota</taxon>
        <taxon>Clostridia</taxon>
        <taxon>Lachnospirales</taxon>
        <taxon>Lachnospiraceae</taxon>
        <taxon>Eisenbergiella</taxon>
    </lineage>
</organism>
<dbReference type="EMBL" id="QVLV01000002">
    <property type="protein sequence ID" value="RGE64100.1"/>
    <property type="molecule type" value="Genomic_DNA"/>
</dbReference>
<proteinExistence type="predicted"/>
<evidence type="ECO:0000256" key="1">
    <source>
        <dbReference type="SAM" id="Phobius"/>
    </source>
</evidence>
<comment type="caution">
    <text evidence="2">The sequence shown here is derived from an EMBL/GenBank/DDBJ whole genome shotgun (WGS) entry which is preliminary data.</text>
</comment>
<dbReference type="Pfam" id="PF16316">
    <property type="entry name" value="DUF4956"/>
    <property type="match status" value="1"/>
</dbReference>
<dbReference type="GeneID" id="97985923"/>
<feature type="transmembrane region" description="Helical" evidence="1">
    <location>
        <begin position="64"/>
        <end position="89"/>
    </location>
</feature>
<keyword evidence="1" id="KW-0472">Membrane</keyword>
<dbReference type="AlphaFoldDB" id="A0A3E3IAM7"/>
<sequence>MNIKDYFKKSVWESFMNSQTMTEDVVLQIVIAMSAALILGLFIYKIYQIYFGGVVFSRSFATTLVGMTVLTCMLTLAISTNIVISLGMVGALSIVRYRTAIKDPMDLLYLFWAISVGITVGANMYVLALSACVLMVILIHLLYHRQKRGMIYIMVVHYEGELTGDEVLRAMKKIKYQMKSKTLRGSLTEMMLEVYCRTDSTVFLENIRAIEQVKDVTLIQYNGEYHG</sequence>
<feature type="transmembrane region" description="Helical" evidence="1">
    <location>
        <begin position="109"/>
        <end position="142"/>
    </location>
</feature>
<dbReference type="InterPro" id="IPR032531">
    <property type="entry name" value="DUF4956"/>
</dbReference>
<feature type="transmembrane region" description="Helical" evidence="1">
    <location>
        <begin position="25"/>
        <end position="44"/>
    </location>
</feature>
<accession>A0A3E3IAM7</accession>
<keyword evidence="1" id="KW-1133">Transmembrane helix</keyword>
<name>A0A3E3IAM7_9FIRM</name>
<keyword evidence="1" id="KW-0812">Transmembrane</keyword>
<dbReference type="RefSeq" id="WP_021640177.1">
    <property type="nucleotide sequence ID" value="NZ_CANNOQ010000348.1"/>
</dbReference>